<dbReference type="EMBL" id="JACYXJ010000002">
    <property type="protein sequence ID" value="MBD8875668.1"/>
    <property type="molecule type" value="Genomic_DNA"/>
</dbReference>
<sequence length="77" mass="8925">MQTPPFIISEIHVPNQLKPRADNVVKLKAEVDKHNLTDMWDMILMLDYQVANVHELSSETREEFCCIIALLLKAFTK</sequence>
<accession>A0A944CC29</accession>
<evidence type="ECO:0000313" key="3">
    <source>
        <dbReference type="Proteomes" id="UP000615687"/>
    </source>
</evidence>
<organism evidence="2 4">
    <name type="scientific">Roseibium polysiphoniae</name>
    <dbReference type="NCBI Taxonomy" id="2571221"/>
    <lineage>
        <taxon>Bacteria</taxon>
        <taxon>Pseudomonadati</taxon>
        <taxon>Pseudomonadota</taxon>
        <taxon>Alphaproteobacteria</taxon>
        <taxon>Hyphomicrobiales</taxon>
        <taxon>Stappiaceae</taxon>
        <taxon>Roseibium</taxon>
    </lineage>
</organism>
<reference evidence="2" key="1">
    <citation type="submission" date="2018-08" db="EMBL/GenBank/DDBJ databases">
        <authorList>
            <person name="Jin W."/>
            <person name="Wang H."/>
            <person name="Yang Y."/>
            <person name="Li M."/>
            <person name="Liu J."/>
        </authorList>
    </citation>
    <scope>NUCLEOTIDE SEQUENCE</scope>
    <source>
        <strain evidence="2">AESS21</strain>
    </source>
</reference>
<keyword evidence="3" id="KW-1185">Reference proteome</keyword>
<gene>
    <name evidence="2" type="ORF">DYI23_05970</name>
    <name evidence="1" type="ORF">IG617_05125</name>
</gene>
<dbReference type="RefSeq" id="WP_192107965.1">
    <property type="nucleotide sequence ID" value="NZ_JACYXJ010000002.1"/>
</dbReference>
<reference evidence="1 3" key="2">
    <citation type="submission" date="2020-09" db="EMBL/GenBank/DDBJ databases">
        <title>The genome sequence of type strain Labrenzia polysiphoniae KACC 19711.</title>
        <authorList>
            <person name="Liu Y."/>
        </authorList>
    </citation>
    <scope>NUCLEOTIDE SEQUENCE [LARGE SCALE GENOMIC DNA]</scope>
    <source>
        <strain evidence="1 3">KACC 19711</strain>
    </source>
</reference>
<evidence type="ECO:0000313" key="2">
    <source>
        <dbReference type="EMBL" id="MBS8259760.1"/>
    </source>
</evidence>
<evidence type="ECO:0000313" key="4">
    <source>
        <dbReference type="Proteomes" id="UP000705379"/>
    </source>
</evidence>
<dbReference type="AlphaFoldDB" id="A0A944CC29"/>
<dbReference type="EMBL" id="QTKU01000001">
    <property type="protein sequence ID" value="MBS8259760.1"/>
    <property type="molecule type" value="Genomic_DNA"/>
</dbReference>
<reference evidence="2" key="3">
    <citation type="journal article" date="2021" name="Microorganisms">
        <title>Bacterial Dimethylsulfoniopropionate Biosynthesis in the East China Sea.</title>
        <authorList>
            <person name="Liu J."/>
            <person name="Zhang Y."/>
            <person name="Liu J."/>
            <person name="Zhong H."/>
            <person name="Williams B.T."/>
            <person name="Zheng Y."/>
            <person name="Curson A.R.J."/>
            <person name="Sun C."/>
            <person name="Sun H."/>
            <person name="Song D."/>
            <person name="Wagner Mackenzie B."/>
            <person name="Bermejo Martinez A."/>
            <person name="Todd J.D."/>
            <person name="Zhang X.H."/>
        </authorList>
    </citation>
    <scope>NUCLEOTIDE SEQUENCE</scope>
    <source>
        <strain evidence="2">AESS21</strain>
    </source>
</reference>
<name>A0A944CC29_9HYPH</name>
<comment type="caution">
    <text evidence="2">The sequence shown here is derived from an EMBL/GenBank/DDBJ whole genome shotgun (WGS) entry which is preliminary data.</text>
</comment>
<dbReference type="Proteomes" id="UP000705379">
    <property type="component" value="Unassembled WGS sequence"/>
</dbReference>
<proteinExistence type="predicted"/>
<protein>
    <submittedName>
        <fullName evidence="2">Uncharacterized protein</fullName>
    </submittedName>
</protein>
<dbReference type="Proteomes" id="UP000615687">
    <property type="component" value="Unassembled WGS sequence"/>
</dbReference>
<evidence type="ECO:0000313" key="1">
    <source>
        <dbReference type="EMBL" id="MBD8875668.1"/>
    </source>
</evidence>